<feature type="coiled-coil region" evidence="1">
    <location>
        <begin position="237"/>
        <end position="385"/>
    </location>
</feature>
<proteinExistence type="predicted"/>
<dbReference type="AlphaFoldDB" id="A0A6P7GEN7"/>
<dbReference type="KEGG" id="dvv:114337215"/>
<evidence type="ECO:0000256" key="1">
    <source>
        <dbReference type="SAM" id="Coils"/>
    </source>
</evidence>
<gene>
    <name evidence="3" type="primary">LOC114337215</name>
</gene>
<dbReference type="InParanoid" id="A0A6P7GEN7"/>
<feature type="region of interest" description="Disordered" evidence="2">
    <location>
        <begin position="29"/>
        <end position="56"/>
    </location>
</feature>
<name>A0A6P7GEN7_DIAVI</name>
<dbReference type="Gene3D" id="1.10.287.1490">
    <property type="match status" value="1"/>
</dbReference>
<protein>
    <submittedName>
        <fullName evidence="3">Uncharacterized protein LOC114337215</fullName>
    </submittedName>
</protein>
<evidence type="ECO:0000313" key="3">
    <source>
        <dbReference type="RefSeq" id="XP_028143423.1"/>
    </source>
</evidence>
<organism evidence="3">
    <name type="scientific">Diabrotica virgifera virgifera</name>
    <name type="common">western corn rootworm</name>
    <dbReference type="NCBI Taxonomy" id="50390"/>
    <lineage>
        <taxon>Eukaryota</taxon>
        <taxon>Metazoa</taxon>
        <taxon>Ecdysozoa</taxon>
        <taxon>Arthropoda</taxon>
        <taxon>Hexapoda</taxon>
        <taxon>Insecta</taxon>
        <taxon>Pterygota</taxon>
        <taxon>Neoptera</taxon>
        <taxon>Endopterygota</taxon>
        <taxon>Coleoptera</taxon>
        <taxon>Polyphaga</taxon>
        <taxon>Cucujiformia</taxon>
        <taxon>Chrysomeloidea</taxon>
        <taxon>Chrysomelidae</taxon>
        <taxon>Galerucinae</taxon>
        <taxon>Diabroticina</taxon>
        <taxon>Diabroticites</taxon>
        <taxon>Diabrotica</taxon>
    </lineage>
</organism>
<keyword evidence="1" id="KW-0175">Coiled coil</keyword>
<reference evidence="3" key="1">
    <citation type="submission" date="2025-08" db="UniProtKB">
        <authorList>
            <consortium name="RefSeq"/>
        </authorList>
    </citation>
    <scope>IDENTIFICATION</scope>
    <source>
        <tissue evidence="3">Whole insect</tissue>
    </source>
</reference>
<accession>A0A6P7GEN7</accession>
<evidence type="ECO:0000256" key="2">
    <source>
        <dbReference type="SAM" id="MobiDB-lite"/>
    </source>
</evidence>
<dbReference type="RefSeq" id="XP_028143423.1">
    <property type="nucleotide sequence ID" value="XM_028287622.1"/>
</dbReference>
<sequence>MTHPFSNISNDVPICEKFLTRFLSKENPRTRTPAALSVRSRERSSRTVSSSNQNELMKCRPNVKQQNFPLPGKHRNPFQINQCLDHPIQDKMNTRPRSRSSAVDTGTWDQALKNQKSGDKISIFGNFDPLRTLHFLAKELQFQLQSVLPEDNTIQQMVKDMQYALKRIPPEIASTIHLQQAFDSRPRSTSHTNIRPEKLCVHTVDCGVQTVPLKPVENNERLQQRMEEGTLKLEKSCKDMERLCVELTNEKTKLEGHLVEAKRSDKALKKKILDLELENNEILTPRVKQLEDEKQKLETKLKTVTAKLETVLQHSSNELKSQISELKSQKNGLEQKCISLKHQIEVAALEREKFVAILDLRDSQINEIRSEMNQLQEVVNDQLIELHNHAFTNVVKTGSNSEVLNLEKIHIAEINGYAGSGTISSIEEQDHFTSLPNTSLNQRFKNGNVNFQKEPGIKKSVSNFPS</sequence>
<dbReference type="OrthoDB" id="8193820at2759"/>